<dbReference type="Gene3D" id="1.10.10.10">
    <property type="entry name" value="Winged helix-like DNA-binding domain superfamily/Winged helix DNA-binding domain"/>
    <property type="match status" value="1"/>
</dbReference>
<evidence type="ECO:0000313" key="8">
    <source>
        <dbReference type="Proteomes" id="UP000236732"/>
    </source>
</evidence>
<dbReference type="Proteomes" id="UP000236732">
    <property type="component" value="Unassembled WGS sequence"/>
</dbReference>
<dbReference type="PANTHER" id="PTHR43133">
    <property type="entry name" value="RNA POLYMERASE ECF-TYPE SIGMA FACTO"/>
    <property type="match status" value="1"/>
</dbReference>
<evidence type="ECO:0000256" key="4">
    <source>
        <dbReference type="ARBA" id="ARBA00023163"/>
    </source>
</evidence>
<keyword evidence="4" id="KW-0804">Transcription</keyword>
<comment type="similarity">
    <text evidence="1">Belongs to the sigma-70 factor family. ECF subfamily.</text>
</comment>
<dbReference type="SUPFAM" id="SSF88659">
    <property type="entry name" value="Sigma3 and sigma4 domains of RNA polymerase sigma factors"/>
    <property type="match status" value="1"/>
</dbReference>
<name>A0A1H6E2T1_9ACTN</name>
<dbReference type="InterPro" id="IPR007627">
    <property type="entry name" value="RNA_pol_sigma70_r2"/>
</dbReference>
<dbReference type="InterPro" id="IPR039425">
    <property type="entry name" value="RNA_pol_sigma-70-like"/>
</dbReference>
<dbReference type="Pfam" id="PF08281">
    <property type="entry name" value="Sigma70_r4_2"/>
    <property type="match status" value="1"/>
</dbReference>
<dbReference type="InterPro" id="IPR013325">
    <property type="entry name" value="RNA_pol_sigma_r2"/>
</dbReference>
<dbReference type="AlphaFoldDB" id="A0A1H6E2T1"/>
<accession>A0A1H6E2T1</accession>
<dbReference type="InterPro" id="IPR036388">
    <property type="entry name" value="WH-like_DNA-bd_sf"/>
</dbReference>
<evidence type="ECO:0000259" key="5">
    <source>
        <dbReference type="Pfam" id="PF04542"/>
    </source>
</evidence>
<evidence type="ECO:0000256" key="1">
    <source>
        <dbReference type="ARBA" id="ARBA00010641"/>
    </source>
</evidence>
<gene>
    <name evidence="7" type="ORF">SAMN05444920_107393</name>
</gene>
<keyword evidence="8" id="KW-1185">Reference proteome</keyword>
<dbReference type="GO" id="GO:0006352">
    <property type="term" value="P:DNA-templated transcription initiation"/>
    <property type="evidence" value="ECO:0007669"/>
    <property type="project" value="InterPro"/>
</dbReference>
<feature type="domain" description="RNA polymerase sigma-70 region 2" evidence="5">
    <location>
        <begin position="32"/>
        <end position="100"/>
    </location>
</feature>
<dbReference type="InterPro" id="IPR013249">
    <property type="entry name" value="RNA_pol_sigma70_r4_t2"/>
</dbReference>
<dbReference type="InterPro" id="IPR014284">
    <property type="entry name" value="RNA_pol_sigma-70_dom"/>
</dbReference>
<dbReference type="PANTHER" id="PTHR43133:SF62">
    <property type="entry name" value="RNA POLYMERASE SIGMA FACTOR SIGZ"/>
    <property type="match status" value="1"/>
</dbReference>
<feature type="domain" description="RNA polymerase sigma factor 70 region 4 type 2" evidence="6">
    <location>
        <begin position="134"/>
        <end position="185"/>
    </location>
</feature>
<sequence length="201" mass="22281">MRMAAPPDMPALLDDTELIARSWQHPDSFAVLYDRYFVDIYRYVAGRIGTQFADDVAAETFLVAFRKRETFDPDRGTVRAWLFGIVTNLIGHHRRSETRRLELLQRASATQGTSDPGHEDRVAAWVSAAGLRGRLAAELERLSDGDRDVLLLVALAGLSHEEIAQTLDIPFGTVGSRLNRVRRKLRAALGGVNPTIGEADA</sequence>
<dbReference type="GO" id="GO:0003677">
    <property type="term" value="F:DNA binding"/>
    <property type="evidence" value="ECO:0007669"/>
    <property type="project" value="InterPro"/>
</dbReference>
<dbReference type="Gene3D" id="1.10.1740.10">
    <property type="match status" value="1"/>
</dbReference>
<dbReference type="Pfam" id="PF04542">
    <property type="entry name" value="Sigma70_r2"/>
    <property type="match status" value="1"/>
</dbReference>
<dbReference type="RefSeq" id="WP_327537471.1">
    <property type="nucleotide sequence ID" value="NZ_FNVT01000007.1"/>
</dbReference>
<dbReference type="NCBIfam" id="TIGR02937">
    <property type="entry name" value="sigma70-ECF"/>
    <property type="match status" value="1"/>
</dbReference>
<dbReference type="InterPro" id="IPR013324">
    <property type="entry name" value="RNA_pol_sigma_r3/r4-like"/>
</dbReference>
<organism evidence="7 8">
    <name type="scientific">Nonomuraea solani</name>
    <dbReference type="NCBI Taxonomy" id="1144553"/>
    <lineage>
        <taxon>Bacteria</taxon>
        <taxon>Bacillati</taxon>
        <taxon>Actinomycetota</taxon>
        <taxon>Actinomycetes</taxon>
        <taxon>Streptosporangiales</taxon>
        <taxon>Streptosporangiaceae</taxon>
        <taxon>Nonomuraea</taxon>
    </lineage>
</organism>
<evidence type="ECO:0000259" key="6">
    <source>
        <dbReference type="Pfam" id="PF08281"/>
    </source>
</evidence>
<evidence type="ECO:0000256" key="3">
    <source>
        <dbReference type="ARBA" id="ARBA00023082"/>
    </source>
</evidence>
<keyword evidence="2" id="KW-0805">Transcription regulation</keyword>
<protein>
    <submittedName>
        <fullName evidence="7">RNA polymerase sigma-70 factor, ECF subfamily</fullName>
    </submittedName>
</protein>
<reference evidence="7 8" key="1">
    <citation type="submission" date="2016-10" db="EMBL/GenBank/DDBJ databases">
        <authorList>
            <person name="de Groot N.N."/>
        </authorList>
    </citation>
    <scope>NUCLEOTIDE SEQUENCE [LARGE SCALE GENOMIC DNA]</scope>
    <source>
        <strain evidence="7 8">CGMCC 4.7037</strain>
    </source>
</reference>
<keyword evidence="3" id="KW-0731">Sigma factor</keyword>
<evidence type="ECO:0000313" key="7">
    <source>
        <dbReference type="EMBL" id="SEG91932.1"/>
    </source>
</evidence>
<dbReference type="GO" id="GO:0016987">
    <property type="term" value="F:sigma factor activity"/>
    <property type="evidence" value="ECO:0007669"/>
    <property type="project" value="UniProtKB-KW"/>
</dbReference>
<proteinExistence type="inferred from homology"/>
<dbReference type="EMBL" id="FNVT01000007">
    <property type="protein sequence ID" value="SEG91932.1"/>
    <property type="molecule type" value="Genomic_DNA"/>
</dbReference>
<dbReference type="SUPFAM" id="SSF88946">
    <property type="entry name" value="Sigma2 domain of RNA polymerase sigma factors"/>
    <property type="match status" value="1"/>
</dbReference>
<evidence type="ECO:0000256" key="2">
    <source>
        <dbReference type="ARBA" id="ARBA00023015"/>
    </source>
</evidence>